<dbReference type="CDD" id="cd23695">
    <property type="entry name" value="mS26_Tt"/>
    <property type="match status" value="1"/>
</dbReference>
<dbReference type="Proteomes" id="UP000054937">
    <property type="component" value="Unassembled WGS sequence"/>
</dbReference>
<reference evidence="3 4" key="1">
    <citation type="journal article" date="2015" name="Sci. Rep.">
        <title>Genome of the facultative scuticociliatosis pathogen Pseudocohnilembus persalinus provides insight into its virulence through horizontal gene transfer.</title>
        <authorList>
            <person name="Xiong J."/>
            <person name="Wang G."/>
            <person name="Cheng J."/>
            <person name="Tian M."/>
            <person name="Pan X."/>
            <person name="Warren A."/>
            <person name="Jiang C."/>
            <person name="Yuan D."/>
            <person name="Miao W."/>
        </authorList>
    </citation>
    <scope>NUCLEOTIDE SEQUENCE [LARGE SCALE GENOMIC DNA]</scope>
    <source>
        <strain evidence="3">36N120E</strain>
    </source>
</reference>
<evidence type="ECO:0000256" key="2">
    <source>
        <dbReference type="SAM" id="MobiDB-lite"/>
    </source>
</evidence>
<gene>
    <name evidence="3" type="ORF">PPERSA_06297</name>
</gene>
<feature type="compositionally biased region" description="Polar residues" evidence="2">
    <location>
        <begin position="1"/>
        <end position="14"/>
    </location>
</feature>
<dbReference type="AlphaFoldDB" id="A0A0V0QIW7"/>
<organism evidence="3 4">
    <name type="scientific">Pseudocohnilembus persalinus</name>
    <name type="common">Ciliate</name>
    <dbReference type="NCBI Taxonomy" id="266149"/>
    <lineage>
        <taxon>Eukaryota</taxon>
        <taxon>Sar</taxon>
        <taxon>Alveolata</taxon>
        <taxon>Ciliophora</taxon>
        <taxon>Intramacronucleata</taxon>
        <taxon>Oligohymenophorea</taxon>
        <taxon>Scuticociliatia</taxon>
        <taxon>Philasterida</taxon>
        <taxon>Pseudocohnilembidae</taxon>
        <taxon>Pseudocohnilembus</taxon>
    </lineage>
</organism>
<evidence type="ECO:0000313" key="4">
    <source>
        <dbReference type="Proteomes" id="UP000054937"/>
    </source>
</evidence>
<dbReference type="EMBL" id="LDAU01000157">
    <property type="protein sequence ID" value="KRX02102.1"/>
    <property type="molecule type" value="Genomic_DNA"/>
</dbReference>
<sequence>MTQKIFSNNNNTRNSQKRLLKGDYMGDLLNQERNINRRLQTDPRSNYKSVTYINNVKENKVKFFSNKMIQKLLFTSKNLSQKSIGLNFTNTYNYKLTKPHRKFTDYEFEKFAYNKMVKEYRKQHFQEHFERQTILENDFIEKYNEQQLQKQRNNEIKYRTSICKISNATQQRINLIKDKSVKKQSNLKKYLLEQQVNEINRRKIVQMLNEESKNWYNEENLDQLKDNTLIPNFIYDETDYYLKLNEEALLYSVGDFDGLEELQSENKYIKYKNKLLMPIYQEIVSLVKHMKNTKLSKLDKEYQVALSIINKQFSEFNQQEEKQKQIEKLEKSFAVLKKNALNELEKNQVDFMREHLLMLYNLLELWKQYTTIVKMNNSVAEQLMKQEQQKYEVYKAESKQDVNSFEDTLKSASEQETTDEEDEIDLEAIHKEKQEAHETMQQMKDMLKDEDGQKAQQGLKSDFDSFLSELESEEAAQKFEKEFERQWEEKSRNQVNSDFSLGRGFNDIKDAKELYNEVDLENVFPRSLINSVNQYKPSLKYQDMNEIQRNEEGQQILLNGVEQQNKQLQTSIICQIYQERIKNMGNITQKDSVKVKEIQQLLDLISEQSISEPRFLLQVWNTY</sequence>
<protein>
    <submittedName>
        <fullName evidence="3">Uncharacterized protein</fullName>
    </submittedName>
</protein>
<feature type="coiled-coil region" evidence="1">
    <location>
        <begin position="377"/>
        <end position="450"/>
    </location>
</feature>
<keyword evidence="1" id="KW-0175">Coiled coil</keyword>
<evidence type="ECO:0000256" key="1">
    <source>
        <dbReference type="SAM" id="Coils"/>
    </source>
</evidence>
<dbReference type="OrthoDB" id="312508at2759"/>
<evidence type="ECO:0000313" key="3">
    <source>
        <dbReference type="EMBL" id="KRX02102.1"/>
    </source>
</evidence>
<keyword evidence="4" id="KW-1185">Reference proteome</keyword>
<comment type="caution">
    <text evidence="3">The sequence shown here is derived from an EMBL/GenBank/DDBJ whole genome shotgun (WGS) entry which is preliminary data.</text>
</comment>
<dbReference type="InParanoid" id="A0A0V0QIW7"/>
<feature type="region of interest" description="Disordered" evidence="2">
    <location>
        <begin position="1"/>
        <end position="20"/>
    </location>
</feature>
<dbReference type="OMA" id="DETDYYL"/>
<name>A0A0V0QIW7_PSEPJ</name>
<proteinExistence type="predicted"/>
<accession>A0A0V0QIW7</accession>